<evidence type="ECO:0008006" key="3">
    <source>
        <dbReference type="Google" id="ProtNLM"/>
    </source>
</evidence>
<reference evidence="1" key="1">
    <citation type="submission" date="2022-12" db="EMBL/GenBank/DDBJ databases">
        <authorList>
            <person name="Krivoruchko A.V."/>
            <person name="Elkin A."/>
        </authorList>
    </citation>
    <scope>NUCLEOTIDE SEQUENCE</scope>
    <source>
        <strain evidence="1">IEGM 1388</strain>
    </source>
</reference>
<gene>
    <name evidence="1" type="ORF">O4213_04540</name>
</gene>
<name>A0ABT4MQF7_GORRU</name>
<protein>
    <recommendedName>
        <fullName evidence="3">DUF222 domain-containing protein</fullName>
    </recommendedName>
</protein>
<proteinExistence type="predicted"/>
<evidence type="ECO:0000313" key="1">
    <source>
        <dbReference type="EMBL" id="MCZ4549237.1"/>
    </source>
</evidence>
<sequence>MLDPGPRNRTLAEVLAALHEHFSTTTRLDRRANVFRVGHEAGMRFARICVLDKLTSEAGHTDASAPSRRRDRRREKASLQAIEARLTAEIITATKRDPEYDAGYRSGVELALRYVALVGADLDMEEASAANTEAPREAGRRVGVPATRTFALCDEESARR</sequence>
<accession>A0ABT4MQF7</accession>
<organism evidence="1 2">
    <name type="scientific">Gordonia rubripertincta</name>
    <name type="common">Rhodococcus corallinus</name>
    <dbReference type="NCBI Taxonomy" id="36822"/>
    <lineage>
        <taxon>Bacteria</taxon>
        <taxon>Bacillati</taxon>
        <taxon>Actinomycetota</taxon>
        <taxon>Actinomycetes</taxon>
        <taxon>Mycobacteriales</taxon>
        <taxon>Gordoniaceae</taxon>
        <taxon>Gordonia</taxon>
    </lineage>
</organism>
<evidence type="ECO:0000313" key="2">
    <source>
        <dbReference type="Proteomes" id="UP001067235"/>
    </source>
</evidence>
<dbReference type="EMBL" id="JAPWIE010000001">
    <property type="protein sequence ID" value="MCZ4549237.1"/>
    <property type="molecule type" value="Genomic_DNA"/>
</dbReference>
<dbReference type="RefSeq" id="WP_084835870.1">
    <property type="nucleotide sequence ID" value="NZ_JAPWIE010000001.1"/>
</dbReference>
<keyword evidence="2" id="KW-1185">Reference proteome</keyword>
<dbReference type="Proteomes" id="UP001067235">
    <property type="component" value="Unassembled WGS sequence"/>
</dbReference>
<comment type="caution">
    <text evidence="1">The sequence shown here is derived from an EMBL/GenBank/DDBJ whole genome shotgun (WGS) entry which is preliminary data.</text>
</comment>